<reference evidence="8" key="2">
    <citation type="submission" date="2020-09" db="EMBL/GenBank/DDBJ databases">
        <authorList>
            <person name="Sun Q."/>
            <person name="Zhou Y."/>
        </authorList>
    </citation>
    <scope>NUCLEOTIDE SEQUENCE</scope>
    <source>
        <strain evidence="8">CGMCC 1.12153</strain>
    </source>
</reference>
<proteinExistence type="inferred from homology"/>
<evidence type="ECO:0000256" key="5">
    <source>
        <dbReference type="PIRSR" id="PIRSR000097-2"/>
    </source>
</evidence>
<organism evidence="8 9">
    <name type="scientific">Halobacillus andaensis</name>
    <dbReference type="NCBI Taxonomy" id="1176239"/>
    <lineage>
        <taxon>Bacteria</taxon>
        <taxon>Bacillati</taxon>
        <taxon>Bacillota</taxon>
        <taxon>Bacilli</taxon>
        <taxon>Bacillales</taxon>
        <taxon>Bacillaceae</taxon>
        <taxon>Halobacillus</taxon>
    </lineage>
</organism>
<dbReference type="FunFam" id="3.20.20.100:FF:000015">
    <property type="entry name" value="Oxidoreductase, aldo/keto reductase family"/>
    <property type="match status" value="1"/>
</dbReference>
<keyword evidence="3" id="KW-0560">Oxidoreductase</keyword>
<dbReference type="PROSITE" id="PS00062">
    <property type="entry name" value="ALDOKETO_REDUCTASE_2"/>
    <property type="match status" value="1"/>
</dbReference>
<evidence type="ECO:0000259" key="7">
    <source>
        <dbReference type="Pfam" id="PF00248"/>
    </source>
</evidence>
<dbReference type="InterPro" id="IPR023210">
    <property type="entry name" value="NADP_OxRdtase_dom"/>
</dbReference>
<feature type="active site" description="Proton donor" evidence="4">
    <location>
        <position position="52"/>
    </location>
</feature>
<dbReference type="GO" id="GO:0016616">
    <property type="term" value="F:oxidoreductase activity, acting on the CH-OH group of donors, NAD or NADP as acceptor"/>
    <property type="evidence" value="ECO:0007669"/>
    <property type="project" value="UniProtKB-ARBA"/>
</dbReference>
<feature type="binding site" evidence="5">
    <location>
        <position position="110"/>
    </location>
    <ligand>
        <name>substrate</name>
    </ligand>
</feature>
<dbReference type="SUPFAM" id="SSF51430">
    <property type="entry name" value="NAD(P)-linked oxidoreductase"/>
    <property type="match status" value="1"/>
</dbReference>
<comment type="caution">
    <text evidence="8">The sequence shown here is derived from an EMBL/GenBank/DDBJ whole genome shotgun (WGS) entry which is preliminary data.</text>
</comment>
<evidence type="ECO:0000256" key="3">
    <source>
        <dbReference type="ARBA" id="ARBA00023002"/>
    </source>
</evidence>
<feature type="site" description="Lowers pKa of active site Tyr" evidence="6">
    <location>
        <position position="77"/>
    </location>
</feature>
<evidence type="ECO:0000256" key="4">
    <source>
        <dbReference type="PIRSR" id="PIRSR000097-1"/>
    </source>
</evidence>
<dbReference type="PROSITE" id="PS00798">
    <property type="entry name" value="ALDOKETO_REDUCTASE_1"/>
    <property type="match status" value="1"/>
</dbReference>
<reference evidence="8" key="1">
    <citation type="journal article" date="2014" name="Int. J. Syst. Evol. Microbiol.">
        <title>Complete genome sequence of Corynebacterium casei LMG S-19264T (=DSM 44701T), isolated from a smear-ripened cheese.</title>
        <authorList>
            <consortium name="US DOE Joint Genome Institute (JGI-PGF)"/>
            <person name="Walter F."/>
            <person name="Albersmeier A."/>
            <person name="Kalinowski J."/>
            <person name="Ruckert C."/>
        </authorList>
    </citation>
    <scope>NUCLEOTIDE SEQUENCE</scope>
    <source>
        <strain evidence="8">CGMCC 1.12153</strain>
    </source>
</reference>
<dbReference type="PRINTS" id="PR00069">
    <property type="entry name" value="ALDKETRDTASE"/>
</dbReference>
<dbReference type="InterPro" id="IPR020471">
    <property type="entry name" value="AKR"/>
</dbReference>
<dbReference type="Gene3D" id="3.20.20.100">
    <property type="entry name" value="NADP-dependent oxidoreductase domain"/>
    <property type="match status" value="1"/>
</dbReference>
<dbReference type="AlphaFoldDB" id="A0A917B3P2"/>
<dbReference type="Proteomes" id="UP000660110">
    <property type="component" value="Unassembled WGS sequence"/>
</dbReference>
<name>A0A917B3P2_HALAA</name>
<dbReference type="InterPro" id="IPR036812">
    <property type="entry name" value="NAD(P)_OxRdtase_dom_sf"/>
</dbReference>
<accession>A0A917B3P2</accession>
<evidence type="ECO:0000313" key="8">
    <source>
        <dbReference type="EMBL" id="GGF16659.1"/>
    </source>
</evidence>
<sequence>MNLETTVELSNGVKIPQLGLGVYKVDRGEEVYQTVQSALNVGYRHIDTASFYGNEEGVGKAIKDSGISREELFVTTKVWNDEQGYEETLQAFERSLKRLQMDYVDLYLIHWPVPNQFKQTWKALEKLYYEGKVRAIGVSNFLQHHLDDLLLEAEIVPMINQVEFHPQLYLKELLHYCQQRGIQLEAWSPLARATYLDHPLLLQLGGKYGKSPAQIILRWDLQHGIVTIPKSTHKERQVENVNIYDFSLTKLEMNEINNLHCDRRVGSHPDQINS</sequence>
<evidence type="ECO:0000256" key="2">
    <source>
        <dbReference type="ARBA" id="ARBA00022857"/>
    </source>
</evidence>
<protein>
    <submittedName>
        <fullName evidence="8">Glyoxal reductase</fullName>
    </submittedName>
</protein>
<dbReference type="PROSITE" id="PS00063">
    <property type="entry name" value="ALDOKETO_REDUCTASE_3"/>
    <property type="match status" value="1"/>
</dbReference>
<dbReference type="EMBL" id="BMEL01000001">
    <property type="protein sequence ID" value="GGF16659.1"/>
    <property type="molecule type" value="Genomic_DNA"/>
</dbReference>
<dbReference type="Pfam" id="PF00248">
    <property type="entry name" value="Aldo_ket_red"/>
    <property type="match status" value="1"/>
</dbReference>
<dbReference type="RefSeq" id="WP_245345295.1">
    <property type="nucleotide sequence ID" value="NZ_BMEL01000001.1"/>
</dbReference>
<keyword evidence="2" id="KW-0521">NADP</keyword>
<evidence type="ECO:0000256" key="6">
    <source>
        <dbReference type="PIRSR" id="PIRSR000097-3"/>
    </source>
</evidence>
<dbReference type="InterPro" id="IPR018170">
    <property type="entry name" value="Aldo/ket_reductase_CS"/>
</dbReference>
<evidence type="ECO:0000313" key="9">
    <source>
        <dbReference type="Proteomes" id="UP000660110"/>
    </source>
</evidence>
<comment type="similarity">
    <text evidence="1">Belongs to the aldo/keto reductase family.</text>
</comment>
<gene>
    <name evidence="8" type="primary">yvgN</name>
    <name evidence="8" type="ORF">GCM10010954_14080</name>
</gene>
<dbReference type="PANTHER" id="PTHR43827:SF3">
    <property type="entry name" value="NADP-DEPENDENT OXIDOREDUCTASE DOMAIN-CONTAINING PROTEIN"/>
    <property type="match status" value="1"/>
</dbReference>
<dbReference type="PANTHER" id="PTHR43827">
    <property type="entry name" value="2,5-DIKETO-D-GLUCONIC ACID REDUCTASE"/>
    <property type="match status" value="1"/>
</dbReference>
<evidence type="ECO:0000256" key="1">
    <source>
        <dbReference type="ARBA" id="ARBA00007905"/>
    </source>
</evidence>
<keyword evidence="9" id="KW-1185">Reference proteome</keyword>
<dbReference type="PIRSF" id="PIRSF000097">
    <property type="entry name" value="AKR"/>
    <property type="match status" value="1"/>
</dbReference>
<feature type="domain" description="NADP-dependent oxidoreductase" evidence="7">
    <location>
        <begin position="18"/>
        <end position="258"/>
    </location>
</feature>